<protein>
    <submittedName>
        <fullName evidence="3">Serine threonine- kinase 31 isoform X1</fullName>
    </submittedName>
</protein>
<dbReference type="PANTHER" id="PTHR22948:SF73">
    <property type="entry name" value="SERINE_THREONINE-PROTEIN KINASE 31"/>
    <property type="match status" value="1"/>
</dbReference>
<dbReference type="Pfam" id="PF00069">
    <property type="entry name" value="Pkinase"/>
    <property type="match status" value="1"/>
</dbReference>
<evidence type="ECO:0000313" key="3">
    <source>
        <dbReference type="EMBL" id="CAH2282639.1"/>
    </source>
</evidence>
<reference evidence="3" key="1">
    <citation type="submission" date="2022-03" db="EMBL/GenBank/DDBJ databases">
        <authorList>
            <person name="Alioto T."/>
            <person name="Alioto T."/>
            <person name="Gomez Garrido J."/>
        </authorList>
    </citation>
    <scope>NUCLEOTIDE SEQUENCE</scope>
</reference>
<dbReference type="SUPFAM" id="SSF50199">
    <property type="entry name" value="Staphylococcal nuclease"/>
    <property type="match status" value="1"/>
</dbReference>
<dbReference type="InterPro" id="IPR002999">
    <property type="entry name" value="Tudor"/>
</dbReference>
<dbReference type="Gene3D" id="2.40.50.90">
    <property type="match status" value="1"/>
</dbReference>
<accession>A0AAD1RW30</accession>
<dbReference type="Proteomes" id="UP001295444">
    <property type="component" value="Chromosome 04"/>
</dbReference>
<dbReference type="FunFam" id="2.30.30.140:FF:000018">
    <property type="entry name" value="Serine/threonine-protein kinase 31"/>
    <property type="match status" value="1"/>
</dbReference>
<dbReference type="InterPro" id="IPR035437">
    <property type="entry name" value="SNase_OB-fold_sf"/>
</dbReference>
<dbReference type="PROSITE" id="PS50304">
    <property type="entry name" value="TUDOR"/>
    <property type="match status" value="1"/>
</dbReference>
<sequence>MEGEPVFNKVENVYVSHVEDAVTFWAQPLSRIHDISKLSESLAKVCQSMNTVFGIPDLDKIYAGLFSADKCWYRCKLQYVVNDEQCSVTYVDYGNSEILNRSSIVELPEDLQFSPVAQKYRLWGLQLKTRTDIEQVWTNRTLPGLKLLTTLIADKQISVQQKATYKDGTVIVQVIHGNLDIGEEMAKKGFAEKCKIVSSPNKVEDIADEQQSNAKQQAPWKFKKLERLPMREPKSFPMFNPCSNDHRFNLPFTEMHCRNQRQYHEVNAVPGCSPDINCNTADLKVWVVNALELFLGEHDWLLCRLEAMMRELNGLQSGKHPKEKETSKETIGNLQETLQLAVGNKLKKLTIKIEALRAVRCTNENTKIGDDLLEAISIVTEERISTPSSLNQLEETWTEYSFSQEKIRSCSDVSRVTLKFSKLDMLQQTLHSSVELFILEVDELPLEGRQTKLKALLLSLSAVYGTHAESEGLDSVFDTFFKWKQAKMEQFNCVRNDTNNSLGSLSSWFYDIKEVSDLKGTCIFASKSLLLFLFHKFFDLTADTSLSASDVVGNIDDILNKVESDISKELEISLMEQNEEDKKIIRNAYNRVVELIHQELALISVIQSKYSYSVEFKKNIVEWLDKSPNVDHLMSVKKNIKRLKAQLRWKIVERSTLEEADEYSETILAEISHDIAVLRNNIFSEISQEQEEYGTLSILVQKWFPELPLIHPEAGILRYMKSGGLLSDSMERDLLDGEPMKELSSKRPLVKSEIKNKQVLLKGYSVGVDTEEKVIERASKYRAAWCKQKEESGIMELLNLFFCKADPLLYLMVPFYPGESLGSVQANTSLDSNEIVRVMRGVAQGLQTLHAANIIIGSLHENNVFVVNRQKGIVGDFDFTKDAEQRSSVTWSCFPHLIAPELKLGVPASESSDLYAYGCILLWLSIRKRDFAVKTDGTPDLNGLDLDMKLKDLLSNLLSKEERMRAEQVKTHEYLQLPEETVNILPDTESGIAKNTPADFA</sequence>
<evidence type="ECO:0000259" key="2">
    <source>
        <dbReference type="PROSITE" id="PS50304"/>
    </source>
</evidence>
<dbReference type="InterPro" id="IPR000719">
    <property type="entry name" value="Prot_kinase_dom"/>
</dbReference>
<gene>
    <name evidence="3" type="ORF">PECUL_23A002920</name>
</gene>
<feature type="domain" description="Protein kinase" evidence="1">
    <location>
        <begin position="714"/>
        <end position="975"/>
    </location>
</feature>
<dbReference type="SUPFAM" id="SSF56112">
    <property type="entry name" value="Protein kinase-like (PK-like)"/>
    <property type="match status" value="1"/>
</dbReference>
<dbReference type="SUPFAM" id="SSF63748">
    <property type="entry name" value="Tudor/PWWP/MBT"/>
    <property type="match status" value="1"/>
</dbReference>
<dbReference type="InterPro" id="IPR011009">
    <property type="entry name" value="Kinase-like_dom_sf"/>
</dbReference>
<dbReference type="GO" id="GO:0004672">
    <property type="term" value="F:protein kinase activity"/>
    <property type="evidence" value="ECO:0007669"/>
    <property type="project" value="InterPro"/>
</dbReference>
<feature type="domain" description="Tudor" evidence="2">
    <location>
        <begin position="55"/>
        <end position="114"/>
    </location>
</feature>
<dbReference type="SMART" id="SM00333">
    <property type="entry name" value="TUDOR"/>
    <property type="match status" value="1"/>
</dbReference>
<dbReference type="PANTHER" id="PTHR22948">
    <property type="entry name" value="TUDOR DOMAIN CONTAINING PROTEIN"/>
    <property type="match status" value="1"/>
</dbReference>
<dbReference type="SMART" id="SM00220">
    <property type="entry name" value="S_TKc"/>
    <property type="match status" value="1"/>
</dbReference>
<dbReference type="GO" id="GO:0005524">
    <property type="term" value="F:ATP binding"/>
    <property type="evidence" value="ECO:0007669"/>
    <property type="project" value="InterPro"/>
</dbReference>
<dbReference type="Gene3D" id="2.30.30.140">
    <property type="match status" value="1"/>
</dbReference>
<dbReference type="PROSITE" id="PS50011">
    <property type="entry name" value="PROTEIN_KINASE_DOM"/>
    <property type="match status" value="1"/>
</dbReference>
<dbReference type="InterPro" id="IPR047383">
    <property type="entry name" value="Tudor_TDRD8"/>
</dbReference>
<dbReference type="Gene3D" id="1.10.510.10">
    <property type="entry name" value="Transferase(Phosphotransferase) domain 1"/>
    <property type="match status" value="1"/>
</dbReference>
<proteinExistence type="predicted"/>
<organism evidence="3 4">
    <name type="scientific">Pelobates cultripes</name>
    <name type="common">Western spadefoot toad</name>
    <dbReference type="NCBI Taxonomy" id="61616"/>
    <lineage>
        <taxon>Eukaryota</taxon>
        <taxon>Metazoa</taxon>
        <taxon>Chordata</taxon>
        <taxon>Craniata</taxon>
        <taxon>Vertebrata</taxon>
        <taxon>Euteleostomi</taxon>
        <taxon>Amphibia</taxon>
        <taxon>Batrachia</taxon>
        <taxon>Anura</taxon>
        <taxon>Pelobatoidea</taxon>
        <taxon>Pelobatidae</taxon>
        <taxon>Pelobates</taxon>
    </lineage>
</organism>
<keyword evidence="4" id="KW-1185">Reference proteome</keyword>
<name>A0AAD1RW30_PELCU</name>
<evidence type="ECO:0000259" key="1">
    <source>
        <dbReference type="PROSITE" id="PS50011"/>
    </source>
</evidence>
<keyword evidence="3" id="KW-0808">Transferase</keyword>
<dbReference type="FunFam" id="1.10.510.10:FF:000518">
    <property type="entry name" value="serine/threonine-protein kinase 31 isoform X1"/>
    <property type="match status" value="1"/>
</dbReference>
<evidence type="ECO:0000313" key="4">
    <source>
        <dbReference type="Proteomes" id="UP001295444"/>
    </source>
</evidence>
<dbReference type="AlphaFoldDB" id="A0AAD1RW30"/>
<dbReference type="EMBL" id="OW240915">
    <property type="protein sequence ID" value="CAH2282639.1"/>
    <property type="molecule type" value="Genomic_DNA"/>
</dbReference>
<dbReference type="InterPro" id="IPR050621">
    <property type="entry name" value="Tudor_domain_containing"/>
</dbReference>
<dbReference type="Pfam" id="PF00567">
    <property type="entry name" value="TUDOR"/>
    <property type="match status" value="1"/>
</dbReference>
<dbReference type="CDD" id="cd20430">
    <property type="entry name" value="Tudor_TDRD8"/>
    <property type="match status" value="1"/>
</dbReference>
<keyword evidence="3" id="KW-0418">Kinase</keyword>